<proteinExistence type="predicted"/>
<comment type="caution">
    <text evidence="1">The sequence shown here is derived from an EMBL/GenBank/DDBJ whole genome shotgun (WGS) entry which is preliminary data.</text>
</comment>
<keyword evidence="2" id="KW-1185">Reference proteome</keyword>
<organism evidence="1 2">
    <name type="scientific">Catenulispora yoronensis</name>
    <dbReference type="NCBI Taxonomy" id="450799"/>
    <lineage>
        <taxon>Bacteria</taxon>
        <taxon>Bacillati</taxon>
        <taxon>Actinomycetota</taxon>
        <taxon>Actinomycetes</taxon>
        <taxon>Catenulisporales</taxon>
        <taxon>Catenulisporaceae</taxon>
        <taxon>Catenulispora</taxon>
    </lineage>
</organism>
<protein>
    <submittedName>
        <fullName evidence="1">Uncharacterized protein</fullName>
    </submittedName>
</protein>
<gene>
    <name evidence="1" type="ORF">GCM10009839_89620</name>
</gene>
<dbReference type="EMBL" id="BAAAQN010000095">
    <property type="protein sequence ID" value="GAA2064248.1"/>
    <property type="molecule type" value="Genomic_DNA"/>
</dbReference>
<reference evidence="2" key="1">
    <citation type="journal article" date="2019" name="Int. J. Syst. Evol. Microbiol.">
        <title>The Global Catalogue of Microorganisms (GCM) 10K type strain sequencing project: providing services to taxonomists for standard genome sequencing and annotation.</title>
        <authorList>
            <consortium name="The Broad Institute Genomics Platform"/>
            <consortium name="The Broad Institute Genome Sequencing Center for Infectious Disease"/>
            <person name="Wu L."/>
            <person name="Ma J."/>
        </authorList>
    </citation>
    <scope>NUCLEOTIDE SEQUENCE [LARGE SCALE GENOMIC DNA]</scope>
    <source>
        <strain evidence="2">JCM 16014</strain>
    </source>
</reference>
<evidence type="ECO:0000313" key="2">
    <source>
        <dbReference type="Proteomes" id="UP001500751"/>
    </source>
</evidence>
<dbReference type="Proteomes" id="UP001500751">
    <property type="component" value="Unassembled WGS sequence"/>
</dbReference>
<sequence>MIVHCLENWLLIVRAKTPEVLESVREAVHGDWVNWWAIMYVADVDTMFYSARSCPAVICRALPLVG</sequence>
<accession>A0ABP5H8S9</accession>
<name>A0ABP5H8S9_9ACTN</name>
<evidence type="ECO:0000313" key="1">
    <source>
        <dbReference type="EMBL" id="GAA2064248.1"/>
    </source>
</evidence>